<feature type="compositionally biased region" description="Basic and acidic residues" evidence="1">
    <location>
        <begin position="42"/>
        <end position="51"/>
    </location>
</feature>
<dbReference type="InterPro" id="IPR001128">
    <property type="entry name" value="Cyt_P450"/>
</dbReference>
<gene>
    <name evidence="2" type="ORF">MMYC01_205324</name>
</gene>
<keyword evidence="3" id="KW-1185">Reference proteome</keyword>
<name>A0A175VXP9_9PEZI</name>
<proteinExistence type="predicted"/>
<dbReference type="STRING" id="100816.A0A175VXP9"/>
<evidence type="ECO:0000313" key="3">
    <source>
        <dbReference type="Proteomes" id="UP000078237"/>
    </source>
</evidence>
<reference evidence="2 3" key="1">
    <citation type="journal article" date="2016" name="Genome Announc.">
        <title>Genome Sequence of Madurella mycetomatis mm55, Isolated from a Human Mycetoma Case in Sudan.</title>
        <authorList>
            <person name="Smit S."/>
            <person name="Derks M.F."/>
            <person name="Bervoets S."/>
            <person name="Fahal A."/>
            <person name="van Leeuwen W."/>
            <person name="van Belkum A."/>
            <person name="van de Sande W.W."/>
        </authorList>
    </citation>
    <scope>NUCLEOTIDE SEQUENCE [LARGE SCALE GENOMIC DNA]</scope>
    <source>
        <strain evidence="3">mm55</strain>
    </source>
</reference>
<feature type="region of interest" description="Disordered" evidence="1">
    <location>
        <begin position="42"/>
        <end position="62"/>
    </location>
</feature>
<organism evidence="2 3">
    <name type="scientific">Madurella mycetomatis</name>
    <dbReference type="NCBI Taxonomy" id="100816"/>
    <lineage>
        <taxon>Eukaryota</taxon>
        <taxon>Fungi</taxon>
        <taxon>Dikarya</taxon>
        <taxon>Ascomycota</taxon>
        <taxon>Pezizomycotina</taxon>
        <taxon>Sordariomycetes</taxon>
        <taxon>Sordariomycetidae</taxon>
        <taxon>Sordariales</taxon>
        <taxon>Sordariales incertae sedis</taxon>
        <taxon>Madurella</taxon>
    </lineage>
</organism>
<sequence>MCTVEARAIKDRCPTLLSTFQEVFHVYGMANSVRVANEDHLLDGRDDHDSRSSTAPVEGGVGRDADEFNARRFIRKPGEPRPNPVAFRGSGGGTTLCPGRHFATVEISLFTAMLLLGLDILPAGGGEWLKPSTEKSSHAEAMEQPDHDIQVEIHPRPGAQRWRISFEGAGEAALIAEDL</sequence>
<dbReference type="PANTHER" id="PTHR47582">
    <property type="entry name" value="P450, PUTATIVE (EUROFUNG)-RELATED"/>
    <property type="match status" value="1"/>
</dbReference>
<dbReference type="Pfam" id="PF00067">
    <property type="entry name" value="p450"/>
    <property type="match status" value="1"/>
</dbReference>
<dbReference type="SUPFAM" id="SSF48264">
    <property type="entry name" value="Cytochrome P450"/>
    <property type="match status" value="1"/>
</dbReference>
<accession>A0A175VXP9</accession>
<dbReference type="GO" id="GO:0005506">
    <property type="term" value="F:iron ion binding"/>
    <property type="evidence" value="ECO:0007669"/>
    <property type="project" value="InterPro"/>
</dbReference>
<dbReference type="Proteomes" id="UP000078237">
    <property type="component" value="Unassembled WGS sequence"/>
</dbReference>
<dbReference type="InterPro" id="IPR036396">
    <property type="entry name" value="Cyt_P450_sf"/>
</dbReference>
<comment type="caution">
    <text evidence="2">The sequence shown here is derived from an EMBL/GenBank/DDBJ whole genome shotgun (WGS) entry which is preliminary data.</text>
</comment>
<dbReference type="GO" id="GO:0020037">
    <property type="term" value="F:heme binding"/>
    <property type="evidence" value="ECO:0007669"/>
    <property type="project" value="InterPro"/>
</dbReference>
<dbReference type="OrthoDB" id="3366823at2759"/>
<dbReference type="Gene3D" id="1.10.630.10">
    <property type="entry name" value="Cytochrome P450"/>
    <property type="match status" value="1"/>
</dbReference>
<dbReference type="AlphaFoldDB" id="A0A175VXP9"/>
<dbReference type="GO" id="GO:0016705">
    <property type="term" value="F:oxidoreductase activity, acting on paired donors, with incorporation or reduction of molecular oxygen"/>
    <property type="evidence" value="ECO:0007669"/>
    <property type="project" value="InterPro"/>
</dbReference>
<dbReference type="VEuPathDB" id="FungiDB:MMYC01_205324"/>
<dbReference type="GO" id="GO:0004497">
    <property type="term" value="F:monooxygenase activity"/>
    <property type="evidence" value="ECO:0007669"/>
    <property type="project" value="InterPro"/>
</dbReference>
<evidence type="ECO:0000313" key="2">
    <source>
        <dbReference type="EMBL" id="KXX76317.1"/>
    </source>
</evidence>
<dbReference type="EMBL" id="LCTW02000217">
    <property type="protein sequence ID" value="KXX76317.1"/>
    <property type="molecule type" value="Genomic_DNA"/>
</dbReference>
<evidence type="ECO:0000256" key="1">
    <source>
        <dbReference type="SAM" id="MobiDB-lite"/>
    </source>
</evidence>
<protein>
    <submittedName>
        <fullName evidence="2">Cytochrome P450 714A1</fullName>
    </submittedName>
</protein>
<dbReference type="PANTHER" id="PTHR47582:SF1">
    <property type="entry name" value="P450, PUTATIVE (EUROFUNG)-RELATED"/>
    <property type="match status" value="1"/>
</dbReference>
<dbReference type="InterPro" id="IPR053007">
    <property type="entry name" value="CYP450_monoxygenase_sec-met"/>
</dbReference>